<dbReference type="Gene3D" id="1.10.630.10">
    <property type="entry name" value="Cytochrome P450"/>
    <property type="match status" value="1"/>
</dbReference>
<keyword evidence="2" id="KW-0812">Transmembrane</keyword>
<evidence type="ECO:0000313" key="4">
    <source>
        <dbReference type="Proteomes" id="UP000800082"/>
    </source>
</evidence>
<keyword evidence="4" id="KW-1185">Reference proteome</keyword>
<keyword evidence="2" id="KW-1133">Transmembrane helix</keyword>
<dbReference type="GO" id="GO:0004497">
    <property type="term" value="F:monooxygenase activity"/>
    <property type="evidence" value="ECO:0007669"/>
    <property type="project" value="InterPro"/>
</dbReference>
<evidence type="ECO:0000256" key="2">
    <source>
        <dbReference type="SAM" id="Phobius"/>
    </source>
</evidence>
<dbReference type="GeneID" id="54347885"/>
<proteinExistence type="inferred from homology"/>
<dbReference type="SUPFAM" id="SSF48264">
    <property type="entry name" value="Cytochrome P450"/>
    <property type="match status" value="1"/>
</dbReference>
<evidence type="ECO:0000256" key="1">
    <source>
        <dbReference type="ARBA" id="ARBA00010617"/>
    </source>
</evidence>
<dbReference type="OrthoDB" id="1470350at2759"/>
<dbReference type="Pfam" id="PF00067">
    <property type="entry name" value="p450"/>
    <property type="match status" value="1"/>
</dbReference>
<reference evidence="3" key="1">
    <citation type="journal article" date="2020" name="Stud. Mycol.">
        <title>101 Dothideomycetes genomes: a test case for predicting lifestyles and emergence of pathogens.</title>
        <authorList>
            <person name="Haridas S."/>
            <person name="Albert R."/>
            <person name="Binder M."/>
            <person name="Bloem J."/>
            <person name="Labutti K."/>
            <person name="Salamov A."/>
            <person name="Andreopoulos B."/>
            <person name="Baker S."/>
            <person name="Barry K."/>
            <person name="Bills G."/>
            <person name="Bluhm B."/>
            <person name="Cannon C."/>
            <person name="Castanera R."/>
            <person name="Culley D."/>
            <person name="Daum C."/>
            <person name="Ezra D."/>
            <person name="Gonzalez J."/>
            <person name="Henrissat B."/>
            <person name="Kuo A."/>
            <person name="Liang C."/>
            <person name="Lipzen A."/>
            <person name="Lutzoni F."/>
            <person name="Magnuson J."/>
            <person name="Mondo S."/>
            <person name="Nolan M."/>
            <person name="Ohm R."/>
            <person name="Pangilinan J."/>
            <person name="Park H.-J."/>
            <person name="Ramirez L."/>
            <person name="Alfaro M."/>
            <person name="Sun H."/>
            <person name="Tritt A."/>
            <person name="Yoshinaga Y."/>
            <person name="Zwiers L.-H."/>
            <person name="Turgeon B."/>
            <person name="Goodwin S."/>
            <person name="Spatafora J."/>
            <person name="Crous P."/>
            <person name="Grigoriev I."/>
        </authorList>
    </citation>
    <scope>NUCLEOTIDE SEQUENCE</scope>
    <source>
        <strain evidence="3">CBS 183.55</strain>
    </source>
</reference>
<organism evidence="3 4">
    <name type="scientific">Didymella exigua CBS 183.55</name>
    <dbReference type="NCBI Taxonomy" id="1150837"/>
    <lineage>
        <taxon>Eukaryota</taxon>
        <taxon>Fungi</taxon>
        <taxon>Dikarya</taxon>
        <taxon>Ascomycota</taxon>
        <taxon>Pezizomycotina</taxon>
        <taxon>Dothideomycetes</taxon>
        <taxon>Pleosporomycetidae</taxon>
        <taxon>Pleosporales</taxon>
        <taxon>Pleosporineae</taxon>
        <taxon>Didymellaceae</taxon>
        <taxon>Didymella</taxon>
    </lineage>
</organism>
<dbReference type="Proteomes" id="UP000800082">
    <property type="component" value="Unassembled WGS sequence"/>
</dbReference>
<name>A0A6A5RBR4_9PLEO</name>
<dbReference type="InterPro" id="IPR050121">
    <property type="entry name" value="Cytochrome_P450_monoxygenase"/>
</dbReference>
<keyword evidence="2" id="KW-0472">Membrane</keyword>
<dbReference type="EMBL" id="ML978991">
    <property type="protein sequence ID" value="KAF1924638.1"/>
    <property type="molecule type" value="Genomic_DNA"/>
</dbReference>
<gene>
    <name evidence="3" type="ORF">M421DRAFT_401570</name>
</gene>
<dbReference type="AlphaFoldDB" id="A0A6A5RBR4"/>
<dbReference type="GO" id="GO:0020037">
    <property type="term" value="F:heme binding"/>
    <property type="evidence" value="ECO:0007669"/>
    <property type="project" value="InterPro"/>
</dbReference>
<dbReference type="PANTHER" id="PTHR24305:SF166">
    <property type="entry name" value="CYTOCHROME P450 12A4, MITOCHONDRIAL-RELATED"/>
    <property type="match status" value="1"/>
</dbReference>
<accession>A0A6A5RBR4</accession>
<comment type="similarity">
    <text evidence="1">Belongs to the cytochrome P450 family.</text>
</comment>
<dbReference type="PANTHER" id="PTHR24305">
    <property type="entry name" value="CYTOCHROME P450"/>
    <property type="match status" value="1"/>
</dbReference>
<sequence>MPRHSPCISLHISTMEVSLANAALVAVPESVLAFCLLPNFIADGTLASFFLACLALNFGLYGIYKLFLYPFFLSPLRHLPTAKGFKPLVGYGIIMFQHPPGKLHLNIMKATPNEGIIRTFGFFHTGRVIVTNSATLADVLRAFLRKFLGDGLLMTEVDEHKRHRKQIMPAFHFRHIEEMYSVFWAKSIEFCNAVKSSLADNASKILEIGHYLTQVTLDIIGLAGLGRNVASLRSNENELFKNYEEIMTPTLRKSLAIPIMAGNLKRICTDFVVDRKSKMKQESEESRDILSIMIRSNNFSDGELASHLLSKNPAIQDRSQTEIQQRIPDPQILSDPTCDVAGLLDSVPYLNGVCNKLWVDDAEELVPTCWIDKTTGWATMSGGADSDCSILKFLHGP</sequence>
<dbReference type="InterPro" id="IPR001128">
    <property type="entry name" value="Cyt_P450"/>
</dbReference>
<feature type="transmembrane region" description="Helical" evidence="2">
    <location>
        <begin position="46"/>
        <end position="67"/>
    </location>
</feature>
<dbReference type="RefSeq" id="XP_033444890.1">
    <property type="nucleotide sequence ID" value="XM_033590224.1"/>
</dbReference>
<protein>
    <submittedName>
        <fullName evidence="3">Cytochrome P450</fullName>
    </submittedName>
</protein>
<dbReference type="GO" id="GO:0005506">
    <property type="term" value="F:iron ion binding"/>
    <property type="evidence" value="ECO:0007669"/>
    <property type="project" value="InterPro"/>
</dbReference>
<evidence type="ECO:0000313" key="3">
    <source>
        <dbReference type="EMBL" id="KAF1924638.1"/>
    </source>
</evidence>
<dbReference type="GO" id="GO:0016705">
    <property type="term" value="F:oxidoreductase activity, acting on paired donors, with incorporation or reduction of molecular oxygen"/>
    <property type="evidence" value="ECO:0007669"/>
    <property type="project" value="InterPro"/>
</dbReference>
<dbReference type="InterPro" id="IPR036396">
    <property type="entry name" value="Cyt_P450_sf"/>
</dbReference>